<keyword evidence="4" id="KW-1003">Cell membrane</keyword>
<evidence type="ECO:0000256" key="5">
    <source>
        <dbReference type="ARBA" id="ARBA00022692"/>
    </source>
</evidence>
<evidence type="ECO:0000256" key="3">
    <source>
        <dbReference type="ARBA" id="ARBA00022448"/>
    </source>
</evidence>
<dbReference type="PANTHER" id="PTHR30472">
    <property type="entry name" value="FERRIC ENTEROBACTIN TRANSPORT SYSTEM PERMEASE PROTEIN"/>
    <property type="match status" value="1"/>
</dbReference>
<accession>A0A315ZRG0</accession>
<evidence type="ECO:0000313" key="10">
    <source>
        <dbReference type="EMBL" id="PWJ47713.1"/>
    </source>
</evidence>
<evidence type="ECO:0000256" key="8">
    <source>
        <dbReference type="SAM" id="MobiDB-lite"/>
    </source>
</evidence>
<dbReference type="FunFam" id="1.10.3470.10:FF:000001">
    <property type="entry name" value="Vitamin B12 ABC transporter permease BtuC"/>
    <property type="match status" value="1"/>
</dbReference>
<feature type="transmembrane region" description="Helical" evidence="9">
    <location>
        <begin position="302"/>
        <end position="325"/>
    </location>
</feature>
<keyword evidence="5 9" id="KW-0812">Transmembrane</keyword>
<gene>
    <name evidence="10" type="ORF">BXY45_13516</name>
</gene>
<keyword evidence="3" id="KW-0813">Transport</keyword>
<evidence type="ECO:0000256" key="4">
    <source>
        <dbReference type="ARBA" id="ARBA00022475"/>
    </source>
</evidence>
<keyword evidence="11" id="KW-1185">Reference proteome</keyword>
<dbReference type="InterPro" id="IPR037294">
    <property type="entry name" value="ABC_BtuC-like"/>
</dbReference>
<evidence type="ECO:0000256" key="9">
    <source>
        <dbReference type="SAM" id="Phobius"/>
    </source>
</evidence>
<reference evidence="10 11" key="1">
    <citation type="submission" date="2018-03" db="EMBL/GenBank/DDBJ databases">
        <title>Genomic Encyclopedia of Archaeal and Bacterial Type Strains, Phase II (KMG-II): from individual species to whole genera.</title>
        <authorList>
            <person name="Goeker M."/>
        </authorList>
    </citation>
    <scope>NUCLEOTIDE SEQUENCE [LARGE SCALE GENOMIC DNA]</scope>
    <source>
        <strain evidence="10 11">DSM 44889</strain>
    </source>
</reference>
<feature type="transmembrane region" description="Helical" evidence="9">
    <location>
        <begin position="36"/>
        <end position="55"/>
    </location>
</feature>
<comment type="subcellular location">
    <subcellularLocation>
        <location evidence="1">Cell membrane</location>
        <topology evidence="1">Multi-pass membrane protein</topology>
    </subcellularLocation>
</comment>
<dbReference type="SUPFAM" id="SSF81345">
    <property type="entry name" value="ABC transporter involved in vitamin B12 uptake, BtuC"/>
    <property type="match status" value="1"/>
</dbReference>
<evidence type="ECO:0000256" key="1">
    <source>
        <dbReference type="ARBA" id="ARBA00004651"/>
    </source>
</evidence>
<feature type="transmembrane region" description="Helical" evidence="9">
    <location>
        <begin position="116"/>
        <end position="137"/>
    </location>
</feature>
<evidence type="ECO:0000256" key="6">
    <source>
        <dbReference type="ARBA" id="ARBA00022989"/>
    </source>
</evidence>
<dbReference type="CDD" id="cd06550">
    <property type="entry name" value="TM_ABC_iron-siderophores_like"/>
    <property type="match status" value="1"/>
</dbReference>
<proteinExistence type="inferred from homology"/>
<feature type="region of interest" description="Disordered" evidence="8">
    <location>
        <begin position="1"/>
        <end position="27"/>
    </location>
</feature>
<keyword evidence="6 9" id="KW-1133">Transmembrane helix</keyword>
<sequence length="357" mass="36134">MTSPPVGPARSISPARSARPVQSVDRGQQSRRTAGLLALIVALAVACLVSASVGARDLSLGQTWQALVDRGSGQASLVLWESRIPRTLTGLVVGPALGACGALIQAYTRNPLADPGILGVNAGAVLGVTLGIGVLGISAAAGYVWFAFVGALVATLVVYVLGSRGGGASPERVTLAGVALGAVLSGIATGIALRDRNVFTATRFWGVGSLASSDISQTWTLVPFVVLGLVLALLLSRSLNALALGDDLGRSLGARVGTVRVLTVVAVTLLAGGATAIAGPIAFVGLMVPHAVRWVTGPDQRWIIPTSMVAGAVLLLVSDVLARVVLPSGEVRVGLVTAVVGAPVLIALVRRRQLSAL</sequence>
<dbReference type="Pfam" id="PF01032">
    <property type="entry name" value="FecCD"/>
    <property type="match status" value="1"/>
</dbReference>
<dbReference type="EMBL" id="QGDQ01000035">
    <property type="protein sequence ID" value="PWJ47713.1"/>
    <property type="molecule type" value="Genomic_DNA"/>
</dbReference>
<feature type="transmembrane region" description="Helical" evidence="9">
    <location>
        <begin position="84"/>
        <end position="104"/>
    </location>
</feature>
<evidence type="ECO:0000256" key="2">
    <source>
        <dbReference type="ARBA" id="ARBA00007935"/>
    </source>
</evidence>
<dbReference type="Proteomes" id="UP000245469">
    <property type="component" value="Unassembled WGS sequence"/>
</dbReference>
<dbReference type="Gene3D" id="1.10.3470.10">
    <property type="entry name" value="ABC transporter involved in vitamin B12 uptake, BtuC"/>
    <property type="match status" value="1"/>
</dbReference>
<comment type="caution">
    <text evidence="10">The sequence shown here is derived from an EMBL/GenBank/DDBJ whole genome shotgun (WGS) entry which is preliminary data.</text>
</comment>
<keyword evidence="7 9" id="KW-0472">Membrane</keyword>
<dbReference type="PANTHER" id="PTHR30472:SF1">
    <property type="entry name" value="FE(3+) DICITRATE TRANSPORT SYSTEM PERMEASE PROTEIN FECC-RELATED"/>
    <property type="match status" value="1"/>
</dbReference>
<comment type="similarity">
    <text evidence="2">Belongs to the binding-protein-dependent transport system permease family. FecCD subfamily.</text>
</comment>
<dbReference type="AlphaFoldDB" id="A0A315ZRG0"/>
<organism evidence="10 11">
    <name type="scientific">Quadrisphaera granulorum</name>
    <dbReference type="NCBI Taxonomy" id="317664"/>
    <lineage>
        <taxon>Bacteria</taxon>
        <taxon>Bacillati</taxon>
        <taxon>Actinomycetota</taxon>
        <taxon>Actinomycetes</taxon>
        <taxon>Kineosporiales</taxon>
        <taxon>Kineosporiaceae</taxon>
        <taxon>Quadrisphaera</taxon>
    </lineage>
</organism>
<evidence type="ECO:0000256" key="7">
    <source>
        <dbReference type="ARBA" id="ARBA00023136"/>
    </source>
</evidence>
<feature type="transmembrane region" description="Helical" evidence="9">
    <location>
        <begin position="173"/>
        <end position="193"/>
    </location>
</feature>
<evidence type="ECO:0000313" key="11">
    <source>
        <dbReference type="Proteomes" id="UP000245469"/>
    </source>
</evidence>
<feature type="transmembrane region" description="Helical" evidence="9">
    <location>
        <begin position="331"/>
        <end position="349"/>
    </location>
</feature>
<dbReference type="GO" id="GO:0033214">
    <property type="term" value="P:siderophore-iron import into cell"/>
    <property type="evidence" value="ECO:0007669"/>
    <property type="project" value="TreeGrafter"/>
</dbReference>
<dbReference type="GO" id="GO:0005886">
    <property type="term" value="C:plasma membrane"/>
    <property type="evidence" value="ECO:0007669"/>
    <property type="project" value="UniProtKB-SubCell"/>
</dbReference>
<feature type="transmembrane region" description="Helical" evidence="9">
    <location>
        <begin position="219"/>
        <end position="240"/>
    </location>
</feature>
<protein>
    <submittedName>
        <fullName evidence="10">Iron complex transport system permease protein</fullName>
    </submittedName>
</protein>
<feature type="transmembrane region" description="Helical" evidence="9">
    <location>
        <begin position="143"/>
        <end position="161"/>
    </location>
</feature>
<dbReference type="InterPro" id="IPR000522">
    <property type="entry name" value="ABC_transptr_permease_BtuC"/>
</dbReference>
<name>A0A315ZRG0_9ACTN</name>
<dbReference type="GO" id="GO:0022857">
    <property type="term" value="F:transmembrane transporter activity"/>
    <property type="evidence" value="ECO:0007669"/>
    <property type="project" value="InterPro"/>
</dbReference>